<feature type="compositionally biased region" description="Low complexity" evidence="1">
    <location>
        <begin position="412"/>
        <end position="425"/>
    </location>
</feature>
<evidence type="ECO:0000313" key="2">
    <source>
        <dbReference type="EMBL" id="KOS16675.1"/>
    </source>
</evidence>
<name>A0A0M9VRJ9_ESCWE</name>
<feature type="compositionally biased region" description="Low complexity" evidence="1">
    <location>
        <begin position="78"/>
        <end position="99"/>
    </location>
</feature>
<keyword evidence="3" id="KW-1185">Reference proteome</keyword>
<dbReference type="AlphaFoldDB" id="A0A0M9VRJ9"/>
<feature type="region of interest" description="Disordered" evidence="1">
    <location>
        <begin position="74"/>
        <end position="193"/>
    </location>
</feature>
<evidence type="ECO:0000256" key="1">
    <source>
        <dbReference type="SAM" id="MobiDB-lite"/>
    </source>
</evidence>
<feature type="compositionally biased region" description="Polar residues" evidence="1">
    <location>
        <begin position="19"/>
        <end position="34"/>
    </location>
</feature>
<reference evidence="2 3" key="1">
    <citation type="submission" date="2015-07" db="EMBL/GenBank/DDBJ databases">
        <title>The genome of the fungus Escovopsis weberi, a specialized disease agent of ant agriculture.</title>
        <authorList>
            <person name="de Man T.J."/>
            <person name="Stajich J.E."/>
            <person name="Kubicek C.P."/>
            <person name="Chenthamara K."/>
            <person name="Atanasova L."/>
            <person name="Druzhinina I.S."/>
            <person name="Birnbaum S."/>
            <person name="Barribeau S.M."/>
            <person name="Teiling C."/>
            <person name="Suen G."/>
            <person name="Currie C."/>
            <person name="Gerardo N.M."/>
        </authorList>
    </citation>
    <scope>NUCLEOTIDE SEQUENCE [LARGE SCALE GENOMIC DNA]</scope>
</reference>
<gene>
    <name evidence="2" type="ORF">ESCO_004706</name>
</gene>
<proteinExistence type="predicted"/>
<evidence type="ECO:0000313" key="3">
    <source>
        <dbReference type="Proteomes" id="UP000053831"/>
    </source>
</evidence>
<feature type="compositionally biased region" description="Basic residues" evidence="1">
    <location>
        <begin position="400"/>
        <end position="411"/>
    </location>
</feature>
<dbReference type="Proteomes" id="UP000053831">
    <property type="component" value="Unassembled WGS sequence"/>
</dbReference>
<feature type="region of interest" description="Disordered" evidence="1">
    <location>
        <begin position="385"/>
        <end position="454"/>
    </location>
</feature>
<feature type="region of interest" description="Disordered" evidence="1">
    <location>
        <begin position="349"/>
        <end position="370"/>
    </location>
</feature>
<comment type="caution">
    <text evidence="2">The sequence shown here is derived from an EMBL/GenBank/DDBJ whole genome shotgun (WGS) entry which is preliminary data.</text>
</comment>
<feature type="compositionally biased region" description="Low complexity" evidence="1">
    <location>
        <begin position="350"/>
        <end position="370"/>
    </location>
</feature>
<feature type="region of interest" description="Disordered" evidence="1">
    <location>
        <begin position="1"/>
        <end position="49"/>
    </location>
</feature>
<accession>A0A0M9VRJ9</accession>
<dbReference type="STRING" id="150374.A0A0M9VRJ9"/>
<sequence>MGGAVVLPGDQEPMDGSAATETAQGGPASSSQEDASGGQGPASTQTPAVSPYMYAPQFAGLEALILARIRAHDQDVKPGAAPQASSAPSSSDGPGSSLEGGHEAGTGAGADEEDGSGKHSSSGRLADTLAMPTPSGQDTLTAAARIQAANSLRTLSRKRKRDDGEAQAQDKGQDENEDEDAQHSREPVDFSQSTISFPPQVLKAPQPPLAPTVQEDADMPDAAAPAAVDKELERLRVANLAALPRGIVPAKPELVGFPAGPASDLAFFKYRRITGLTALQLSTYFYGRKKTDLLNILSLCDQLKPQLLVDVLVSVAKRHPDLPIFPSPSWNPDAPHPDTRPALKIRLKHSSNSSSNNNNNNNNNATSATNNKSSLFLSHRRRLLHQRPRHGHVIAPDSKARHKHKTPRAKIAKGPPAAAAAAAAAELDRDPDADEDPTAADLEHADSLPPTWPRADQGLYARLAAEDQDRALLLDENDEEAFSHFAVDKYGKQTALLVLPAAA</sequence>
<dbReference type="OrthoDB" id="5863171at2759"/>
<protein>
    <submittedName>
        <fullName evidence="2">Uncharacterized protein</fullName>
    </submittedName>
</protein>
<organism evidence="2 3">
    <name type="scientific">Escovopsis weberi</name>
    <dbReference type="NCBI Taxonomy" id="150374"/>
    <lineage>
        <taxon>Eukaryota</taxon>
        <taxon>Fungi</taxon>
        <taxon>Dikarya</taxon>
        <taxon>Ascomycota</taxon>
        <taxon>Pezizomycotina</taxon>
        <taxon>Sordariomycetes</taxon>
        <taxon>Hypocreomycetidae</taxon>
        <taxon>Hypocreales</taxon>
        <taxon>Hypocreaceae</taxon>
        <taxon>Escovopsis</taxon>
    </lineage>
</organism>
<dbReference type="EMBL" id="LGSR01000029">
    <property type="protein sequence ID" value="KOS16675.1"/>
    <property type="molecule type" value="Genomic_DNA"/>
</dbReference>
<feature type="compositionally biased region" description="Acidic residues" evidence="1">
    <location>
        <begin position="429"/>
        <end position="438"/>
    </location>
</feature>